<dbReference type="InterPro" id="IPR029035">
    <property type="entry name" value="DHS-like_NAD/FAD-binding_dom"/>
</dbReference>
<dbReference type="RefSeq" id="WP_089772605.1">
    <property type="nucleotide sequence ID" value="NZ_FNTX01000001.1"/>
</dbReference>
<reference evidence="2" key="1">
    <citation type="submission" date="2016-10" db="EMBL/GenBank/DDBJ databases">
        <authorList>
            <person name="Varghese N."/>
            <person name="Submissions S."/>
        </authorList>
    </citation>
    <scope>NUCLEOTIDE SEQUENCE [LARGE SCALE GENOMIC DNA]</scope>
    <source>
        <strain evidence="2">DSM 21368</strain>
    </source>
</reference>
<dbReference type="STRING" id="648782.SAMN04488554_1800"/>
<sequence length="288" mass="33328">MKWPDELVGDIARRRAVLYLGAGVSASAASEDDRRPPQWEEFLLRARRRLGKRVPSDTVKQLIDLGDLLGACELLKASLDESWPELLKQEFVAPKFRPSRLHRRLHELDLPIVLTPNFDAVYDNFVSAETNGTTVVKQYYDADLPLFLRRSYRFVLKMHGSVSEPSRMVFTRSEYARLRSEHARFMELMGSLILTHTFLFVGTSLNDPDLRLFLENYHHSHPNSPPHYMTSPRSEVSPHLDDSIRKNMNLKLLRYSPENEHSDLVESISDLILRVESERRVIADSESW</sequence>
<dbReference type="OrthoDB" id="5241047at2"/>
<dbReference type="SUPFAM" id="SSF52467">
    <property type="entry name" value="DHS-like NAD/FAD-binding domain"/>
    <property type="match status" value="1"/>
</dbReference>
<protein>
    <submittedName>
        <fullName evidence="1">SIR2-like domain-containing protein</fullName>
    </submittedName>
</protein>
<organism evidence="1 2">
    <name type="scientific">Ruania alba</name>
    <dbReference type="NCBI Taxonomy" id="648782"/>
    <lineage>
        <taxon>Bacteria</taxon>
        <taxon>Bacillati</taxon>
        <taxon>Actinomycetota</taxon>
        <taxon>Actinomycetes</taxon>
        <taxon>Micrococcales</taxon>
        <taxon>Ruaniaceae</taxon>
        <taxon>Ruania</taxon>
    </lineage>
</organism>
<name>A0A1H5GZB7_9MICO</name>
<accession>A0A1H5GZB7</accession>
<dbReference type="AlphaFoldDB" id="A0A1H5GZB7"/>
<evidence type="ECO:0000313" key="2">
    <source>
        <dbReference type="Proteomes" id="UP000199220"/>
    </source>
</evidence>
<dbReference type="Pfam" id="PF13289">
    <property type="entry name" value="SIR2_2"/>
    <property type="match status" value="1"/>
</dbReference>
<dbReference type="Proteomes" id="UP000199220">
    <property type="component" value="Unassembled WGS sequence"/>
</dbReference>
<gene>
    <name evidence="1" type="ORF">SAMN04488554_1800</name>
</gene>
<dbReference type="EMBL" id="FNTX01000001">
    <property type="protein sequence ID" value="SEE20811.1"/>
    <property type="molecule type" value="Genomic_DNA"/>
</dbReference>
<proteinExistence type="predicted"/>
<keyword evidence="2" id="KW-1185">Reference proteome</keyword>
<evidence type="ECO:0000313" key="1">
    <source>
        <dbReference type="EMBL" id="SEE20811.1"/>
    </source>
</evidence>